<feature type="coiled-coil region" evidence="9">
    <location>
        <begin position="316"/>
        <end position="350"/>
    </location>
</feature>
<dbReference type="EMBL" id="MU006779">
    <property type="protein sequence ID" value="KAF2643882.1"/>
    <property type="molecule type" value="Genomic_DNA"/>
</dbReference>
<evidence type="ECO:0000256" key="5">
    <source>
        <dbReference type="ARBA" id="ARBA00023128"/>
    </source>
</evidence>
<dbReference type="GO" id="GO:0003735">
    <property type="term" value="F:structural constituent of ribosome"/>
    <property type="evidence" value="ECO:0007669"/>
    <property type="project" value="TreeGrafter"/>
</dbReference>
<dbReference type="GO" id="GO:0003697">
    <property type="term" value="F:single-stranded DNA binding"/>
    <property type="evidence" value="ECO:0007669"/>
    <property type="project" value="InterPro"/>
</dbReference>
<name>A0A6A6S9K2_9PLEO</name>
<evidence type="ECO:0000256" key="2">
    <source>
        <dbReference type="ARBA" id="ARBA00010741"/>
    </source>
</evidence>
<reference evidence="11" key="1">
    <citation type="journal article" date="2020" name="Stud. Mycol.">
        <title>101 Dothideomycetes genomes: a test case for predicting lifestyles and emergence of pathogens.</title>
        <authorList>
            <person name="Haridas S."/>
            <person name="Albert R."/>
            <person name="Binder M."/>
            <person name="Bloem J."/>
            <person name="Labutti K."/>
            <person name="Salamov A."/>
            <person name="Andreopoulos B."/>
            <person name="Baker S."/>
            <person name="Barry K."/>
            <person name="Bills G."/>
            <person name="Bluhm B."/>
            <person name="Cannon C."/>
            <person name="Castanera R."/>
            <person name="Culley D."/>
            <person name="Daum C."/>
            <person name="Ezra D."/>
            <person name="Gonzalez J."/>
            <person name="Henrissat B."/>
            <person name="Kuo A."/>
            <person name="Liang C."/>
            <person name="Lipzen A."/>
            <person name="Lutzoni F."/>
            <person name="Magnuson J."/>
            <person name="Mondo S."/>
            <person name="Nolan M."/>
            <person name="Ohm R."/>
            <person name="Pangilinan J."/>
            <person name="Park H.-J."/>
            <person name="Ramirez L."/>
            <person name="Alfaro M."/>
            <person name="Sun H."/>
            <person name="Tritt A."/>
            <person name="Yoshinaga Y."/>
            <person name="Zwiers L.-H."/>
            <person name="Turgeon B."/>
            <person name="Goodwin S."/>
            <person name="Spatafora J."/>
            <person name="Crous P."/>
            <person name="Grigoriev I."/>
        </authorList>
    </citation>
    <scope>NUCLEOTIDE SEQUENCE</scope>
    <source>
        <strain evidence="11">CBS 473.64</strain>
    </source>
</reference>
<organism evidence="11 12">
    <name type="scientific">Massarina eburnea CBS 473.64</name>
    <dbReference type="NCBI Taxonomy" id="1395130"/>
    <lineage>
        <taxon>Eukaryota</taxon>
        <taxon>Fungi</taxon>
        <taxon>Dikarya</taxon>
        <taxon>Ascomycota</taxon>
        <taxon>Pezizomycotina</taxon>
        <taxon>Dothideomycetes</taxon>
        <taxon>Pleosporomycetidae</taxon>
        <taxon>Pleosporales</taxon>
        <taxon>Massarineae</taxon>
        <taxon>Massarinaceae</taxon>
        <taxon>Massarina</taxon>
    </lineage>
</organism>
<evidence type="ECO:0000313" key="11">
    <source>
        <dbReference type="EMBL" id="KAF2643882.1"/>
    </source>
</evidence>
<feature type="region of interest" description="Disordered" evidence="10">
    <location>
        <begin position="271"/>
        <end position="293"/>
    </location>
</feature>
<evidence type="ECO:0000256" key="8">
    <source>
        <dbReference type="ARBA" id="ARBA00035185"/>
    </source>
</evidence>
<evidence type="ECO:0000256" key="6">
    <source>
        <dbReference type="ARBA" id="ARBA00023163"/>
    </source>
</evidence>
<evidence type="ECO:0000256" key="7">
    <source>
        <dbReference type="ARBA" id="ARBA00023274"/>
    </source>
</evidence>
<evidence type="ECO:0000256" key="1">
    <source>
        <dbReference type="ARBA" id="ARBA00004173"/>
    </source>
</evidence>
<evidence type="ECO:0000256" key="3">
    <source>
        <dbReference type="ARBA" id="ARBA00022980"/>
    </source>
</evidence>
<keyword evidence="9" id="KW-0175">Coiled coil</keyword>
<evidence type="ECO:0000256" key="10">
    <source>
        <dbReference type="SAM" id="MobiDB-lite"/>
    </source>
</evidence>
<keyword evidence="7" id="KW-0687">Ribonucleoprotein</keyword>
<keyword evidence="4" id="KW-0805">Transcription regulation</keyword>
<dbReference type="PANTHER" id="PTHR28184">
    <property type="entry name" value="MITOCHONDRIAL HOMOLOGOUS RECOMBINATION PROTEIN 1"/>
    <property type="match status" value="1"/>
</dbReference>
<keyword evidence="5" id="KW-0496">Mitochondrion</keyword>
<dbReference type="AlphaFoldDB" id="A0A6A6S9K2"/>
<dbReference type="PANTHER" id="PTHR28184:SF1">
    <property type="entry name" value="LARGE RIBOSOMAL SUBUNIT PROTEIN ML67"/>
    <property type="match status" value="1"/>
</dbReference>
<gene>
    <name evidence="11" type="ORF">P280DRAFT_466606</name>
</gene>
<dbReference type="OrthoDB" id="5333655at2759"/>
<dbReference type="InterPro" id="IPR024629">
    <property type="entry name" value="Ribosomal_mL67"/>
</dbReference>
<keyword evidence="6" id="KW-0804">Transcription</keyword>
<dbReference type="Pfam" id="PF12829">
    <property type="entry name" value="Mhr1"/>
    <property type="match status" value="1"/>
</dbReference>
<sequence length="514" mass="59398">MPRNLGRLRFRVPKPVRPLNLVRVQPNNRQALEQEVTNHVVELSKPTATLNLSTVTDPKWKKHPGNRGKKLRRKPHTLRDIVDPQGRKKHGEVIYVFRSTKTNQVIYSLSEMLDNYHLDQLPFMGKHSKPPALRPDEWVPHCVALFPSAAQGQQAFRALREYRKLHEYHWAQTNPEYRLLSPATRMKKLMDQVANTSADLAAVLTLQERRTRSMHAQSRTYERKATEFMDKKWSEINELVNTMASRTEKPPADDPKWLEHQITSLTAQLAKKHNQNEESQRRLTKAKRSHESRLKKIRFAPRKAQQFKDMQEQLAKKATLANAEGAEEKLQKLKDDIEMVESELAGSAATPRSEADINFNRDTLRTYKQELAILNASFAAKQQHDSRDHYVARSILPPELRKQPPVPFTMDIEIKWADLQDALWADGKWPAAVQQDVLPVKELRQSVTFLSQEEYEQTVNDEVVSIIDGMEKEAVRQAEEAAEAEWAEAKRLEEENKGIFGLLGRMNPFRRAET</sequence>
<dbReference type="GO" id="GO:0005739">
    <property type="term" value="C:mitochondrion"/>
    <property type="evidence" value="ECO:0007669"/>
    <property type="project" value="UniProtKB-SubCell"/>
</dbReference>
<evidence type="ECO:0000313" key="12">
    <source>
        <dbReference type="Proteomes" id="UP000799753"/>
    </source>
</evidence>
<protein>
    <recommendedName>
        <fullName evidence="8">Large ribosomal subunit protein mL67</fullName>
    </recommendedName>
</protein>
<dbReference type="Proteomes" id="UP000799753">
    <property type="component" value="Unassembled WGS sequence"/>
</dbReference>
<dbReference type="GO" id="GO:0000150">
    <property type="term" value="F:DNA strand exchange activity"/>
    <property type="evidence" value="ECO:0007669"/>
    <property type="project" value="InterPro"/>
</dbReference>
<proteinExistence type="inferred from homology"/>
<keyword evidence="12" id="KW-1185">Reference proteome</keyword>
<dbReference type="GO" id="GO:1990904">
    <property type="term" value="C:ribonucleoprotein complex"/>
    <property type="evidence" value="ECO:0007669"/>
    <property type="project" value="UniProtKB-KW"/>
</dbReference>
<comment type="similarity">
    <text evidence="2">Belongs to the mitochondrion-specific ribosomal protein mL67 family.</text>
</comment>
<evidence type="ECO:0000256" key="4">
    <source>
        <dbReference type="ARBA" id="ARBA00023015"/>
    </source>
</evidence>
<keyword evidence="3" id="KW-0689">Ribosomal protein</keyword>
<comment type="subcellular location">
    <subcellularLocation>
        <location evidence="1">Mitochondrion</location>
    </subcellularLocation>
</comment>
<evidence type="ECO:0000256" key="9">
    <source>
        <dbReference type="SAM" id="Coils"/>
    </source>
</evidence>
<accession>A0A6A6S9K2</accession>
<dbReference type="GO" id="GO:0005840">
    <property type="term" value="C:ribosome"/>
    <property type="evidence" value="ECO:0007669"/>
    <property type="project" value="UniProtKB-KW"/>
</dbReference>